<dbReference type="GO" id="GO:0006310">
    <property type="term" value="P:DNA recombination"/>
    <property type="evidence" value="ECO:0007669"/>
    <property type="project" value="InterPro"/>
</dbReference>
<dbReference type="InterPro" id="IPR027417">
    <property type="entry name" value="P-loop_NTPase"/>
</dbReference>
<dbReference type="RefSeq" id="WP_142601692.1">
    <property type="nucleotide sequence ID" value="NZ_FXSZ01000002.1"/>
</dbReference>
<keyword evidence="4" id="KW-0378">Hydrolase</keyword>
<dbReference type="GO" id="GO:0043590">
    <property type="term" value="C:bacterial nucleoid"/>
    <property type="evidence" value="ECO:0007669"/>
    <property type="project" value="TreeGrafter"/>
</dbReference>
<evidence type="ECO:0000259" key="14">
    <source>
        <dbReference type="PROSITE" id="PS51194"/>
    </source>
</evidence>
<dbReference type="OrthoDB" id="9763310at2"/>
<evidence type="ECO:0000256" key="4">
    <source>
        <dbReference type="ARBA" id="ARBA00022801"/>
    </source>
</evidence>
<evidence type="ECO:0000259" key="13">
    <source>
        <dbReference type="PROSITE" id="PS51192"/>
    </source>
</evidence>
<keyword evidence="6" id="KW-0067">ATP-binding</keyword>
<evidence type="ECO:0000313" key="16">
    <source>
        <dbReference type="Proteomes" id="UP000315971"/>
    </source>
</evidence>
<evidence type="ECO:0000256" key="12">
    <source>
        <dbReference type="ARBA" id="ARBA00044550"/>
    </source>
</evidence>
<dbReference type="GO" id="GO:0016787">
    <property type="term" value="F:hydrolase activity"/>
    <property type="evidence" value="ECO:0007669"/>
    <property type="project" value="UniProtKB-KW"/>
</dbReference>
<keyword evidence="8" id="KW-0413">Isomerase</keyword>
<dbReference type="InterPro" id="IPR036388">
    <property type="entry name" value="WH-like_DNA-bd_sf"/>
</dbReference>
<dbReference type="InterPro" id="IPR004589">
    <property type="entry name" value="DNA_helicase_ATP-dep_RecQ"/>
</dbReference>
<dbReference type="NCBIfam" id="TIGR00614">
    <property type="entry name" value="recQ_fam"/>
    <property type="match status" value="1"/>
</dbReference>
<keyword evidence="2" id="KW-0479">Metal-binding</keyword>
<reference evidence="15 16" key="1">
    <citation type="submission" date="2017-05" db="EMBL/GenBank/DDBJ databases">
        <authorList>
            <person name="Varghese N."/>
            <person name="Submissions S."/>
        </authorList>
    </citation>
    <scope>NUCLEOTIDE SEQUENCE [LARGE SCALE GENOMIC DNA]</scope>
    <source>
        <strain evidence="15 16">DSM 21342</strain>
    </source>
</reference>
<dbReference type="SUPFAM" id="SSF52540">
    <property type="entry name" value="P-loop containing nucleoside triphosphate hydrolases"/>
    <property type="match status" value="1"/>
</dbReference>
<organism evidence="15 16">
    <name type="scientific">Solitalea koreensis</name>
    <dbReference type="NCBI Taxonomy" id="543615"/>
    <lineage>
        <taxon>Bacteria</taxon>
        <taxon>Pseudomonadati</taxon>
        <taxon>Bacteroidota</taxon>
        <taxon>Sphingobacteriia</taxon>
        <taxon>Sphingobacteriales</taxon>
        <taxon>Sphingobacteriaceae</taxon>
        <taxon>Solitalea</taxon>
    </lineage>
</organism>
<dbReference type="FunFam" id="3.40.50.300:FF:001389">
    <property type="entry name" value="ATP-dependent DNA helicase RecQ"/>
    <property type="match status" value="1"/>
</dbReference>
<dbReference type="Pfam" id="PF00271">
    <property type="entry name" value="Helicase_C"/>
    <property type="match status" value="1"/>
</dbReference>
<dbReference type="Proteomes" id="UP000315971">
    <property type="component" value="Unassembled WGS sequence"/>
</dbReference>
<evidence type="ECO:0000256" key="7">
    <source>
        <dbReference type="ARBA" id="ARBA00023125"/>
    </source>
</evidence>
<dbReference type="GO" id="GO:0005524">
    <property type="term" value="F:ATP binding"/>
    <property type="evidence" value="ECO:0007669"/>
    <property type="project" value="UniProtKB-KW"/>
</dbReference>
<comment type="catalytic activity">
    <reaction evidence="9">
        <text>Couples ATP hydrolysis with the unwinding of duplex DNA by translocating in the 3'-5' direction.</text>
        <dbReference type="EC" id="5.6.2.4"/>
    </reaction>
</comment>
<evidence type="ECO:0000256" key="6">
    <source>
        <dbReference type="ARBA" id="ARBA00022840"/>
    </source>
</evidence>
<dbReference type="InterPro" id="IPR011545">
    <property type="entry name" value="DEAD/DEAH_box_helicase_dom"/>
</dbReference>
<feature type="domain" description="Helicase ATP-binding" evidence="13">
    <location>
        <begin position="26"/>
        <end position="194"/>
    </location>
</feature>
<dbReference type="PANTHER" id="PTHR13710">
    <property type="entry name" value="DNA HELICASE RECQ FAMILY MEMBER"/>
    <property type="match status" value="1"/>
</dbReference>
<dbReference type="EC" id="5.6.2.4" evidence="10"/>
<dbReference type="GO" id="GO:0006281">
    <property type="term" value="P:DNA repair"/>
    <property type="evidence" value="ECO:0007669"/>
    <property type="project" value="TreeGrafter"/>
</dbReference>
<evidence type="ECO:0000256" key="2">
    <source>
        <dbReference type="ARBA" id="ARBA00022723"/>
    </source>
</evidence>
<dbReference type="EMBL" id="FXSZ01000002">
    <property type="protein sequence ID" value="SMO46327.1"/>
    <property type="molecule type" value="Genomic_DNA"/>
</dbReference>
<dbReference type="CDD" id="cd17920">
    <property type="entry name" value="DEXHc_RecQ"/>
    <property type="match status" value="1"/>
</dbReference>
<keyword evidence="7" id="KW-0238">DNA-binding</keyword>
<feature type="domain" description="Helicase C-terminal" evidence="14">
    <location>
        <begin position="218"/>
        <end position="361"/>
    </location>
</feature>
<dbReference type="SMART" id="SM00487">
    <property type="entry name" value="DEXDc"/>
    <property type="match status" value="1"/>
</dbReference>
<dbReference type="GO" id="GO:0046872">
    <property type="term" value="F:metal ion binding"/>
    <property type="evidence" value="ECO:0007669"/>
    <property type="project" value="UniProtKB-KW"/>
</dbReference>
<gene>
    <name evidence="15" type="ORF">SAMN06265350_102193</name>
</gene>
<dbReference type="InterPro" id="IPR032284">
    <property type="entry name" value="RecQ_Zn-bd"/>
</dbReference>
<name>A0A521BGS9_9SPHI</name>
<accession>A0A521BGS9</accession>
<evidence type="ECO:0000256" key="10">
    <source>
        <dbReference type="ARBA" id="ARBA00034808"/>
    </source>
</evidence>
<dbReference type="GO" id="GO:0003677">
    <property type="term" value="F:DNA binding"/>
    <property type="evidence" value="ECO:0007669"/>
    <property type="project" value="UniProtKB-KW"/>
</dbReference>
<protein>
    <recommendedName>
        <fullName evidence="11">ATP-dependent DNA helicase RecQ</fullName>
        <ecNumber evidence="10">5.6.2.4</ecNumber>
    </recommendedName>
    <alternativeName>
        <fullName evidence="12">DNA 3'-5' helicase RecQ</fullName>
    </alternativeName>
</protein>
<dbReference type="GO" id="GO:0009378">
    <property type="term" value="F:four-way junction helicase activity"/>
    <property type="evidence" value="ECO:0007669"/>
    <property type="project" value="TreeGrafter"/>
</dbReference>
<dbReference type="SMART" id="SM00490">
    <property type="entry name" value="HELICc"/>
    <property type="match status" value="1"/>
</dbReference>
<evidence type="ECO:0000256" key="5">
    <source>
        <dbReference type="ARBA" id="ARBA00022806"/>
    </source>
</evidence>
<evidence type="ECO:0000256" key="1">
    <source>
        <dbReference type="ARBA" id="ARBA00005446"/>
    </source>
</evidence>
<evidence type="ECO:0000256" key="8">
    <source>
        <dbReference type="ARBA" id="ARBA00023235"/>
    </source>
</evidence>
<keyword evidence="3" id="KW-0547">Nucleotide-binding</keyword>
<evidence type="ECO:0000256" key="11">
    <source>
        <dbReference type="ARBA" id="ARBA00044535"/>
    </source>
</evidence>
<proteinExistence type="inferred from homology"/>
<dbReference type="InterPro" id="IPR001650">
    <property type="entry name" value="Helicase_C-like"/>
</dbReference>
<dbReference type="Pfam" id="PF00270">
    <property type="entry name" value="DEAD"/>
    <property type="match status" value="1"/>
</dbReference>
<dbReference type="PROSITE" id="PS51194">
    <property type="entry name" value="HELICASE_CTER"/>
    <property type="match status" value="1"/>
</dbReference>
<dbReference type="Pfam" id="PF16124">
    <property type="entry name" value="RecQ_Zn_bind"/>
    <property type="match status" value="1"/>
</dbReference>
<dbReference type="PANTHER" id="PTHR13710:SF105">
    <property type="entry name" value="ATP-DEPENDENT DNA HELICASE Q1"/>
    <property type="match status" value="1"/>
</dbReference>
<evidence type="ECO:0000313" key="15">
    <source>
        <dbReference type="EMBL" id="SMO46327.1"/>
    </source>
</evidence>
<evidence type="ECO:0000256" key="9">
    <source>
        <dbReference type="ARBA" id="ARBA00034617"/>
    </source>
</evidence>
<dbReference type="AlphaFoldDB" id="A0A521BGS9"/>
<keyword evidence="5 15" id="KW-0347">Helicase</keyword>
<dbReference type="InterPro" id="IPR014001">
    <property type="entry name" value="Helicase_ATP-bd"/>
</dbReference>
<dbReference type="Gene3D" id="1.10.10.10">
    <property type="entry name" value="Winged helix-like DNA-binding domain superfamily/Winged helix DNA-binding domain"/>
    <property type="match status" value="1"/>
</dbReference>
<keyword evidence="16" id="KW-1185">Reference proteome</keyword>
<dbReference type="Gene3D" id="3.40.50.300">
    <property type="entry name" value="P-loop containing nucleotide triphosphate hydrolases"/>
    <property type="match status" value="2"/>
</dbReference>
<dbReference type="GO" id="GO:0005737">
    <property type="term" value="C:cytoplasm"/>
    <property type="evidence" value="ECO:0007669"/>
    <property type="project" value="TreeGrafter"/>
</dbReference>
<dbReference type="PROSITE" id="PS51192">
    <property type="entry name" value="HELICASE_ATP_BIND_1"/>
    <property type="match status" value="1"/>
</dbReference>
<comment type="similarity">
    <text evidence="1">Belongs to the helicase family. RecQ subfamily.</text>
</comment>
<dbReference type="GO" id="GO:0043138">
    <property type="term" value="F:3'-5' DNA helicase activity"/>
    <property type="evidence" value="ECO:0007669"/>
    <property type="project" value="UniProtKB-EC"/>
</dbReference>
<dbReference type="GO" id="GO:0030894">
    <property type="term" value="C:replisome"/>
    <property type="evidence" value="ECO:0007669"/>
    <property type="project" value="TreeGrafter"/>
</dbReference>
<sequence>MTAAIHQTLKQYWGFDAFRPLQEEIIKSILNGNDTLALLPTGGGKSICFQVPALVMDGICIVISPLIALMKDQVENLQRKGIKAVAIISGMSYREIDIALDTCIYGGIKFLYVSPERLGTALFLARLSKMKVSFVAIDEAHCISQWGYDFRPSYLKIAELREYLPKTTFLAVTATATPAVKSDICEKLLFKQPLIFQQSFERKNLAYVVRYEENKHQKMLDVLRKVNGSAIVYVRSRKETQDVAKFLLINKISADFYHAGLTTPVRSTKQDAWIKNKIRVMVATNAFGMGIDKPDVRVVIHLEPPDHLEAYYQEAGRAGRDGKKSYAVLIYCETDKYELKRKLELNLPDVNDIRNSYQALGNYLQLAVGGGLGITYDFDINALCSRYNLQAIKVINSLKFLEKDNYLALSDGVLMPSRIKLIVNHEDLYKFQIANARFDIPIKILLRSYGNLFDSYVVIDERLLAKRSNMPIDQYQLLLKQLEELGIISYLVQSDLPRITFLAPRAEAKSMFINAVYLRDRKELLEEKLEAVIRYASSPDTCRSRMLREYFGETVINECGSCDVCINRRKKEESASHIELRKLIMELARNDQPFLNDVPEKINYRKEELLPIIREMIDDGTLMMNDEKRLMVNGL</sequence>
<evidence type="ECO:0000256" key="3">
    <source>
        <dbReference type="ARBA" id="ARBA00022741"/>
    </source>
</evidence>